<evidence type="ECO:0000313" key="4">
    <source>
        <dbReference type="Proteomes" id="UP001415857"/>
    </source>
</evidence>
<feature type="compositionally biased region" description="Basic and acidic residues" evidence="1">
    <location>
        <begin position="212"/>
        <end position="227"/>
    </location>
</feature>
<dbReference type="EMBL" id="JBBPBK010000015">
    <property type="protein sequence ID" value="KAK9268960.1"/>
    <property type="molecule type" value="Genomic_DNA"/>
</dbReference>
<evidence type="ECO:0000313" key="3">
    <source>
        <dbReference type="EMBL" id="KAK9268960.1"/>
    </source>
</evidence>
<feature type="compositionally biased region" description="Polar residues" evidence="1">
    <location>
        <begin position="382"/>
        <end position="400"/>
    </location>
</feature>
<feature type="region of interest" description="Disordered" evidence="1">
    <location>
        <begin position="382"/>
        <end position="424"/>
    </location>
</feature>
<organism evidence="3 4">
    <name type="scientific">Liquidambar formosana</name>
    <name type="common">Formosan gum</name>
    <dbReference type="NCBI Taxonomy" id="63359"/>
    <lineage>
        <taxon>Eukaryota</taxon>
        <taxon>Viridiplantae</taxon>
        <taxon>Streptophyta</taxon>
        <taxon>Embryophyta</taxon>
        <taxon>Tracheophyta</taxon>
        <taxon>Spermatophyta</taxon>
        <taxon>Magnoliopsida</taxon>
        <taxon>eudicotyledons</taxon>
        <taxon>Gunneridae</taxon>
        <taxon>Pentapetalae</taxon>
        <taxon>Saxifragales</taxon>
        <taxon>Altingiaceae</taxon>
        <taxon>Liquidambar</taxon>
    </lineage>
</organism>
<evidence type="ECO:0000256" key="1">
    <source>
        <dbReference type="SAM" id="MobiDB-lite"/>
    </source>
</evidence>
<dbReference type="AlphaFoldDB" id="A0AAP0N9I8"/>
<name>A0AAP0N9I8_LIQFO</name>
<dbReference type="InterPro" id="IPR049172">
    <property type="entry name" value="DUF6857_pln"/>
</dbReference>
<evidence type="ECO:0000259" key="2">
    <source>
        <dbReference type="Pfam" id="PF21647"/>
    </source>
</evidence>
<dbReference type="Proteomes" id="UP001415857">
    <property type="component" value="Unassembled WGS sequence"/>
</dbReference>
<proteinExistence type="predicted"/>
<gene>
    <name evidence="3" type="ORF">L1049_000726</name>
</gene>
<dbReference type="PANTHER" id="PTHR31928">
    <property type="entry name" value="EXPRESSED PROTEIN"/>
    <property type="match status" value="1"/>
</dbReference>
<sequence>MYWSEIWEIWMNRRLKIGLSGSRLRRVQRDRCQPGRRMLQLWREIHRRQGKAKRSSSPVPSKCVVPSLAAAREENRRVSKEPAIIVPSRYRQPSPNGRKQASPNARRVSLSPGRRLSGGLKVSPVVGGAVDSASKKKMANIVAGISKVSEALVGSAKTNRKSWDEQPAVAGAAPPVEQKEKGVLKNKPDLQAILRTQAAIARRLSDVNGRQPNRDDSSADEKAKPRSADCSLVSEKPPCGAPGITVHEKKWTDGSVSLDSVSADLAKLGKDAMQRRILASTAAAEALEEAIAIESIVRSLSMFSDLCSTSKSQNPLPTIDRFFTIYDDVMRSTVIAESVATSHSPETPPHDNISMEQSKFSLWVEAALATDLEIVSLLSNQNNESPSTTLQKSSSKRQSLNATAKNSPKASSSPPLGSNVGGWTRGHGMKETVELALNLQSQMQMWFLRFVEGSLDAGFQVFGECTNVGGGMLKLDGGSIAVVLSQLKRVNDWLDSAMSKRDETLREKIERLKRKIYGFVIQHVGTTHDNSQSIASSS</sequence>
<feature type="region of interest" description="Disordered" evidence="1">
    <location>
        <begin position="203"/>
        <end position="245"/>
    </location>
</feature>
<feature type="compositionally biased region" description="Basic and acidic residues" evidence="1">
    <location>
        <begin position="177"/>
        <end position="188"/>
    </location>
</feature>
<feature type="domain" description="DUF6857" evidence="2">
    <location>
        <begin position="245"/>
        <end position="530"/>
    </location>
</feature>
<feature type="compositionally biased region" description="Low complexity" evidence="1">
    <location>
        <begin position="401"/>
        <end position="415"/>
    </location>
</feature>
<feature type="compositionally biased region" description="Polar residues" evidence="1">
    <location>
        <begin position="91"/>
        <end position="103"/>
    </location>
</feature>
<accession>A0AAP0N9I8</accession>
<dbReference type="InterPro" id="IPR010341">
    <property type="entry name" value="DUF936_pln"/>
</dbReference>
<feature type="region of interest" description="Disordered" evidence="1">
    <location>
        <begin position="88"/>
        <end position="122"/>
    </location>
</feature>
<dbReference type="PANTHER" id="PTHR31928:SF3">
    <property type="entry name" value="EXPRESSED PROTEIN"/>
    <property type="match status" value="1"/>
</dbReference>
<reference evidence="3 4" key="1">
    <citation type="journal article" date="2024" name="Plant J.">
        <title>Genome sequences and population genomics reveal climatic adaptation and genomic divergence between two closely related sweetgum species.</title>
        <authorList>
            <person name="Xu W.Q."/>
            <person name="Ren C.Q."/>
            <person name="Zhang X.Y."/>
            <person name="Comes H.P."/>
            <person name="Liu X.H."/>
            <person name="Li Y.G."/>
            <person name="Kettle C.J."/>
            <person name="Jalonen R."/>
            <person name="Gaisberger H."/>
            <person name="Ma Y.Z."/>
            <person name="Qiu Y.X."/>
        </authorList>
    </citation>
    <scope>NUCLEOTIDE SEQUENCE [LARGE SCALE GENOMIC DNA]</scope>
    <source>
        <strain evidence="3">Hangzhou</strain>
    </source>
</reference>
<protein>
    <recommendedName>
        <fullName evidence="2">DUF6857 domain-containing protein</fullName>
    </recommendedName>
</protein>
<keyword evidence="4" id="KW-1185">Reference proteome</keyword>
<dbReference type="Pfam" id="PF21647">
    <property type="entry name" value="DUF6857"/>
    <property type="match status" value="1"/>
</dbReference>
<comment type="caution">
    <text evidence="3">The sequence shown here is derived from an EMBL/GenBank/DDBJ whole genome shotgun (WGS) entry which is preliminary data.</text>
</comment>
<feature type="region of interest" description="Disordered" evidence="1">
    <location>
        <begin position="158"/>
        <end position="188"/>
    </location>
</feature>